<evidence type="ECO:0000256" key="3">
    <source>
        <dbReference type="ARBA" id="ARBA00022670"/>
    </source>
</evidence>
<dbReference type="InterPro" id="IPR001563">
    <property type="entry name" value="Peptidase_S10"/>
</dbReference>
<evidence type="ECO:0000313" key="7">
    <source>
        <dbReference type="EMBL" id="KAE9398507.1"/>
    </source>
</evidence>
<dbReference type="PANTHER" id="PTHR11802:SF64">
    <property type="entry name" value="CARBOXYPEPTIDASE"/>
    <property type="match status" value="1"/>
</dbReference>
<sequence>MGGFSILSLLCLLTFLCPFIHSLAEPLESFSFRSSEYSNISYVKDSGICETVDGVGQYSGYINVGADNHLWFWFFESRNDPSTDPFVLWLNGGPGCSSMIGLFTESGPCTVNSDGTTTTLNPYSWNNYSNILYLDQPFGAGFSMGPTLANSSAAATYAWTAFQVLFTSDEFSQYKDRQFVLATESYGARFGPVFINYFNSQNELIDNGDLDGVKVVVSSLMISDGKHDPLINFQSLITFAQDAPGYGPLDNSSVISKITNAFDDTCSGLLLDCYSTDPTESSSADKCNKAITTCTTDVMDPAVGDRDPDYLLAIKGSSEAIPSTHYATFIRRDEVQQAIGAKLLTDDPSFDQCDDPTHAAFSNQEKLGGRFYRSSRSLQMLDSVFSSG</sequence>
<dbReference type="AlphaFoldDB" id="A0A6A4HNB6"/>
<evidence type="ECO:0000313" key="8">
    <source>
        <dbReference type="Proteomes" id="UP000799118"/>
    </source>
</evidence>
<dbReference type="OrthoDB" id="443318at2759"/>
<dbReference type="SUPFAM" id="SSF53474">
    <property type="entry name" value="alpha/beta-Hydrolases"/>
    <property type="match status" value="1"/>
</dbReference>
<keyword evidence="8" id="KW-1185">Reference proteome</keyword>
<keyword evidence="5" id="KW-0325">Glycoprotein</keyword>
<dbReference type="PRINTS" id="PR00724">
    <property type="entry name" value="CRBOXYPTASEC"/>
</dbReference>
<dbReference type="Proteomes" id="UP000799118">
    <property type="component" value="Unassembled WGS sequence"/>
</dbReference>
<dbReference type="InterPro" id="IPR029058">
    <property type="entry name" value="AB_hydrolase_fold"/>
</dbReference>
<dbReference type="GO" id="GO:0000324">
    <property type="term" value="C:fungal-type vacuole"/>
    <property type="evidence" value="ECO:0007669"/>
    <property type="project" value="TreeGrafter"/>
</dbReference>
<reference evidence="7" key="1">
    <citation type="journal article" date="2019" name="Environ. Microbiol.">
        <title>Fungal ecological strategies reflected in gene transcription - a case study of two litter decomposers.</title>
        <authorList>
            <person name="Barbi F."/>
            <person name="Kohler A."/>
            <person name="Barry K."/>
            <person name="Baskaran P."/>
            <person name="Daum C."/>
            <person name="Fauchery L."/>
            <person name="Ihrmark K."/>
            <person name="Kuo A."/>
            <person name="LaButti K."/>
            <person name="Lipzen A."/>
            <person name="Morin E."/>
            <person name="Grigoriev I.V."/>
            <person name="Henrissat B."/>
            <person name="Lindahl B."/>
            <person name="Martin F."/>
        </authorList>
    </citation>
    <scope>NUCLEOTIDE SEQUENCE</scope>
    <source>
        <strain evidence="7">JB14</strain>
    </source>
</reference>
<proteinExistence type="inferred from homology"/>
<gene>
    <name evidence="7" type="ORF">BT96DRAFT_33212</name>
</gene>
<evidence type="ECO:0000256" key="2">
    <source>
        <dbReference type="ARBA" id="ARBA00022645"/>
    </source>
</evidence>
<dbReference type="Pfam" id="PF00450">
    <property type="entry name" value="Peptidase_S10"/>
    <property type="match status" value="1"/>
</dbReference>
<dbReference type="EMBL" id="ML769482">
    <property type="protein sequence ID" value="KAE9398507.1"/>
    <property type="molecule type" value="Genomic_DNA"/>
</dbReference>
<dbReference type="PANTHER" id="PTHR11802">
    <property type="entry name" value="SERINE PROTEASE FAMILY S10 SERINE CARBOXYPEPTIDASE"/>
    <property type="match status" value="1"/>
</dbReference>
<dbReference type="GO" id="GO:0006508">
    <property type="term" value="P:proteolysis"/>
    <property type="evidence" value="ECO:0007669"/>
    <property type="project" value="UniProtKB-KW"/>
</dbReference>
<evidence type="ECO:0000256" key="1">
    <source>
        <dbReference type="ARBA" id="ARBA00009431"/>
    </source>
</evidence>
<accession>A0A6A4HNB6</accession>
<feature type="chain" id="PRO_5025603504" evidence="6">
    <location>
        <begin position="25"/>
        <end position="388"/>
    </location>
</feature>
<feature type="signal peptide" evidence="6">
    <location>
        <begin position="1"/>
        <end position="24"/>
    </location>
</feature>
<protein>
    <submittedName>
        <fullName evidence="7">Alpha/beta-hydrolase</fullName>
    </submittedName>
</protein>
<dbReference type="Gene3D" id="3.40.50.1820">
    <property type="entry name" value="alpha/beta hydrolase"/>
    <property type="match status" value="1"/>
</dbReference>
<evidence type="ECO:0000256" key="4">
    <source>
        <dbReference type="ARBA" id="ARBA00022801"/>
    </source>
</evidence>
<organism evidence="7 8">
    <name type="scientific">Gymnopus androsaceus JB14</name>
    <dbReference type="NCBI Taxonomy" id="1447944"/>
    <lineage>
        <taxon>Eukaryota</taxon>
        <taxon>Fungi</taxon>
        <taxon>Dikarya</taxon>
        <taxon>Basidiomycota</taxon>
        <taxon>Agaricomycotina</taxon>
        <taxon>Agaricomycetes</taxon>
        <taxon>Agaricomycetidae</taxon>
        <taxon>Agaricales</taxon>
        <taxon>Marasmiineae</taxon>
        <taxon>Omphalotaceae</taxon>
        <taxon>Gymnopus</taxon>
    </lineage>
</organism>
<comment type="similarity">
    <text evidence="1">Belongs to the peptidase S10 family.</text>
</comment>
<evidence type="ECO:0000256" key="5">
    <source>
        <dbReference type="ARBA" id="ARBA00023180"/>
    </source>
</evidence>
<dbReference type="GO" id="GO:0004185">
    <property type="term" value="F:serine-type carboxypeptidase activity"/>
    <property type="evidence" value="ECO:0007669"/>
    <property type="project" value="InterPro"/>
</dbReference>
<keyword evidence="6" id="KW-0732">Signal</keyword>
<keyword evidence="2" id="KW-0121">Carboxypeptidase</keyword>
<name>A0A6A4HNB6_9AGAR</name>
<keyword evidence="3" id="KW-0645">Protease</keyword>
<evidence type="ECO:0000256" key="6">
    <source>
        <dbReference type="SAM" id="SignalP"/>
    </source>
</evidence>
<keyword evidence="4" id="KW-0378">Hydrolase</keyword>